<keyword evidence="2" id="KW-1185">Reference proteome</keyword>
<proteinExistence type="predicted"/>
<comment type="caution">
    <text evidence="1">The sequence shown here is derived from an EMBL/GenBank/DDBJ whole genome shotgun (WGS) entry which is preliminary data.</text>
</comment>
<dbReference type="AlphaFoldDB" id="A0AAW9RHE0"/>
<reference evidence="1 2" key="1">
    <citation type="submission" date="2024-02" db="EMBL/GenBank/DDBJ databases">
        <title>A novel Wenzhouxiangellaceae bacterium, isolated from coastal sediments.</title>
        <authorList>
            <person name="Du Z.-J."/>
            <person name="Ye Y.-Q."/>
            <person name="Zhang X.-Y."/>
        </authorList>
    </citation>
    <scope>NUCLEOTIDE SEQUENCE [LARGE SCALE GENOMIC DNA]</scope>
    <source>
        <strain evidence="1 2">CH-27</strain>
    </source>
</reference>
<evidence type="ECO:0000313" key="1">
    <source>
        <dbReference type="EMBL" id="MEJ8568275.1"/>
    </source>
</evidence>
<dbReference type="EMBL" id="JAZHOG010000007">
    <property type="protein sequence ID" value="MEJ8568275.1"/>
    <property type="molecule type" value="Genomic_DNA"/>
</dbReference>
<gene>
    <name evidence="1" type="ORF">V3330_11620</name>
</gene>
<sequence length="221" mass="24841">MTMVNPQVLSSTFTMLRARAIEPRDGESEIDNAVRAIDRSIEAANELHASVERTRQNADVSELGKTKQIVKSTVHYGEPALETIHEARKRLSERSESLVSDIKAMPDLTPDQKAIGVEIRAHFKALESSKRMQHVLDAMKRMDETDVLTIRSLLDGPTYLTGLDAEFLEKAREQLHKRLAPTETQRRERIAEMDGLLATIERTLQRAVDDAKTTPVESRAA</sequence>
<evidence type="ECO:0000313" key="2">
    <source>
        <dbReference type="Proteomes" id="UP001359886"/>
    </source>
</evidence>
<accession>A0AAW9RHE0</accession>
<name>A0AAW9RHE0_9GAMM</name>
<dbReference type="RefSeq" id="WP_354695596.1">
    <property type="nucleotide sequence ID" value="NZ_JAZHOG010000007.1"/>
</dbReference>
<protein>
    <submittedName>
        <fullName evidence="1">Uncharacterized protein</fullName>
    </submittedName>
</protein>
<dbReference type="Proteomes" id="UP001359886">
    <property type="component" value="Unassembled WGS sequence"/>
</dbReference>
<organism evidence="1 2">
    <name type="scientific">Elongatibacter sediminis</name>
    <dbReference type="NCBI Taxonomy" id="3119006"/>
    <lineage>
        <taxon>Bacteria</taxon>
        <taxon>Pseudomonadati</taxon>
        <taxon>Pseudomonadota</taxon>
        <taxon>Gammaproteobacteria</taxon>
        <taxon>Chromatiales</taxon>
        <taxon>Wenzhouxiangellaceae</taxon>
        <taxon>Elongatibacter</taxon>
    </lineage>
</organism>